<dbReference type="EMBL" id="DROK01000216">
    <property type="protein sequence ID" value="HHI97657.1"/>
    <property type="molecule type" value="Genomic_DNA"/>
</dbReference>
<comment type="caution">
    <text evidence="2">The sequence shown here is derived from an EMBL/GenBank/DDBJ whole genome shotgun (WGS) entry which is preliminary data.</text>
</comment>
<feature type="non-terminal residue" evidence="2">
    <location>
        <position position="118"/>
    </location>
</feature>
<dbReference type="Proteomes" id="UP000886101">
    <property type="component" value="Unassembled WGS sequence"/>
</dbReference>
<reference evidence="2" key="1">
    <citation type="journal article" date="2020" name="mSystems">
        <title>Genome- and Community-Level Interaction Insights into Carbon Utilization and Element Cycling Functions of Hydrothermarchaeota in Hydrothermal Sediment.</title>
        <authorList>
            <person name="Zhou Z."/>
            <person name="Liu Y."/>
            <person name="Xu W."/>
            <person name="Pan J."/>
            <person name="Luo Z.H."/>
            <person name="Li M."/>
        </authorList>
    </citation>
    <scope>NUCLEOTIDE SEQUENCE [LARGE SCALE GENOMIC DNA]</scope>
    <source>
        <strain evidence="2">HyVt-533</strain>
    </source>
</reference>
<keyword evidence="1" id="KW-1133">Transmembrane helix</keyword>
<feature type="transmembrane region" description="Helical" evidence="1">
    <location>
        <begin position="12"/>
        <end position="38"/>
    </location>
</feature>
<dbReference type="AlphaFoldDB" id="A0A7V5P129"/>
<evidence type="ECO:0000313" key="2">
    <source>
        <dbReference type="EMBL" id="HHI97657.1"/>
    </source>
</evidence>
<protein>
    <submittedName>
        <fullName evidence="2">Sulfite exporter TauE/SafE family protein</fullName>
    </submittedName>
</protein>
<feature type="transmembrane region" description="Helical" evidence="1">
    <location>
        <begin position="50"/>
        <end position="69"/>
    </location>
</feature>
<keyword evidence="1" id="KW-0812">Transmembrane</keyword>
<organism evidence="2">
    <name type="scientific">Thermodesulfatator atlanticus</name>
    <dbReference type="NCBI Taxonomy" id="501497"/>
    <lineage>
        <taxon>Bacteria</taxon>
        <taxon>Pseudomonadati</taxon>
        <taxon>Thermodesulfobacteriota</taxon>
        <taxon>Thermodesulfobacteria</taxon>
        <taxon>Thermodesulfobacteriales</taxon>
        <taxon>Thermodesulfatatoraceae</taxon>
        <taxon>Thermodesulfatator</taxon>
    </lineage>
</organism>
<sequence>MTKALTIMTAGLFGLAFISGMLGLGVAFAAVPFLSFFLPDLVNQVQPLTLLLNGLTALFATFGFARSGYPLILLGFEPKKAAGINAFAVTPPSFSALIPHLSTAKWDPVLTASLIGAG</sequence>
<proteinExistence type="predicted"/>
<keyword evidence="1" id="KW-0472">Membrane</keyword>
<evidence type="ECO:0000256" key="1">
    <source>
        <dbReference type="SAM" id="Phobius"/>
    </source>
</evidence>
<gene>
    <name evidence="2" type="ORF">ENJ96_07365</name>
</gene>
<name>A0A7V5P129_9BACT</name>
<accession>A0A7V5P129</accession>